<dbReference type="Pfam" id="PF12937">
    <property type="entry name" value="F-box-like"/>
    <property type="match status" value="1"/>
</dbReference>
<dbReference type="SUPFAM" id="SSF81383">
    <property type="entry name" value="F-box domain"/>
    <property type="match status" value="1"/>
</dbReference>
<evidence type="ECO:0000313" key="4">
    <source>
        <dbReference type="RefSeq" id="XP_028996128.1"/>
    </source>
</evidence>
<dbReference type="Proteomes" id="UP000515150">
    <property type="component" value="Chromosome 24"/>
</dbReference>
<gene>
    <name evidence="4" type="primary">fbxo16</name>
</gene>
<dbReference type="OrthoDB" id="10257471at2759"/>
<dbReference type="GeneID" id="114849166"/>
<dbReference type="InterPro" id="IPR036047">
    <property type="entry name" value="F-box-like_dom_sf"/>
</dbReference>
<evidence type="ECO:0000313" key="3">
    <source>
        <dbReference type="Proteomes" id="UP000515150"/>
    </source>
</evidence>
<proteinExistence type="predicted"/>
<dbReference type="CTD" id="157574"/>
<dbReference type="KEGG" id="bspl:114849166"/>
<sequence>MSSANCVTKKTTLSTWTPLNHQVINSKVFEERRSLLAKWFDRWSDRQRKAVLQDLVLSCSLEQLRFLSRSLGRRLPLQAADFTCLLPRALSLYLFSFLDPRSLCRCAQVSWRWRGIVELDRLWMPKCLRLGWSIGFSPTPYERGVWKRHYIQNVQEVQLSSSQTASSHHQSVVPNGTLTSSGQDDTSATSSIIKDRPASTSKAGSKNDKQPNTPPPWKVNDRNPKDTLRFNYLDNLDPTEPNLKGAAICHGLTPSPDGRRQKSLSEAHYKLRKAKSLMFLSSNSKTQHPPPFDPHSDTQTRPHWARRSQDPPVTKETARSLLLQVEWNAGVRPAPVRSAVPRLSVEALRASRRSHRSPPSVPLFEVQPWTVSASHTR</sequence>
<dbReference type="PANTHER" id="PTHR46857">
    <property type="entry name" value="EPITHELIAL CELL-TRANSFORMING SEQUENCE 2 ONCOGENE-LIKE"/>
    <property type="match status" value="1"/>
</dbReference>
<feature type="compositionally biased region" description="Basic and acidic residues" evidence="1">
    <location>
        <begin position="219"/>
        <end position="228"/>
    </location>
</feature>
<dbReference type="AlphaFoldDB" id="A0A6P7LQK6"/>
<reference evidence="4" key="1">
    <citation type="submission" date="2025-08" db="UniProtKB">
        <authorList>
            <consortium name="RefSeq"/>
        </authorList>
    </citation>
    <scope>IDENTIFICATION</scope>
</reference>
<accession>A0A6P7LQK6</accession>
<evidence type="ECO:0000259" key="2">
    <source>
        <dbReference type="PROSITE" id="PS50181"/>
    </source>
</evidence>
<keyword evidence="3" id="KW-1185">Reference proteome</keyword>
<dbReference type="InterPro" id="IPR052805">
    <property type="entry name" value="GEF_Ubiquitin-Prot_Reg"/>
</dbReference>
<organism evidence="3 4">
    <name type="scientific">Betta splendens</name>
    <name type="common">Siamese fighting fish</name>
    <dbReference type="NCBI Taxonomy" id="158456"/>
    <lineage>
        <taxon>Eukaryota</taxon>
        <taxon>Metazoa</taxon>
        <taxon>Chordata</taxon>
        <taxon>Craniata</taxon>
        <taxon>Vertebrata</taxon>
        <taxon>Euteleostomi</taxon>
        <taxon>Actinopterygii</taxon>
        <taxon>Neopterygii</taxon>
        <taxon>Teleostei</taxon>
        <taxon>Neoteleostei</taxon>
        <taxon>Acanthomorphata</taxon>
        <taxon>Anabantaria</taxon>
        <taxon>Anabantiformes</taxon>
        <taxon>Anabantoidei</taxon>
        <taxon>Osphronemidae</taxon>
        <taxon>Betta</taxon>
    </lineage>
</organism>
<dbReference type="Gene3D" id="1.20.1280.50">
    <property type="match status" value="1"/>
</dbReference>
<feature type="region of interest" description="Disordered" evidence="1">
    <location>
        <begin position="161"/>
        <end position="236"/>
    </location>
</feature>
<feature type="domain" description="F-box" evidence="2">
    <location>
        <begin position="80"/>
        <end position="126"/>
    </location>
</feature>
<feature type="compositionally biased region" description="Polar residues" evidence="1">
    <location>
        <begin position="174"/>
        <end position="204"/>
    </location>
</feature>
<name>A0A6P7LQK6_BETSP</name>
<dbReference type="InParanoid" id="A0A6P7LQK6"/>
<evidence type="ECO:0000256" key="1">
    <source>
        <dbReference type="SAM" id="MobiDB-lite"/>
    </source>
</evidence>
<dbReference type="PANTHER" id="PTHR46857:SF2">
    <property type="entry name" value="F-BOX ONLY PROTEIN 16"/>
    <property type="match status" value="1"/>
</dbReference>
<feature type="region of interest" description="Disordered" evidence="1">
    <location>
        <begin position="283"/>
        <end position="315"/>
    </location>
</feature>
<dbReference type="SMART" id="SM00256">
    <property type="entry name" value="FBOX"/>
    <property type="match status" value="1"/>
</dbReference>
<feature type="compositionally biased region" description="Low complexity" evidence="1">
    <location>
        <begin position="161"/>
        <end position="173"/>
    </location>
</feature>
<dbReference type="InterPro" id="IPR001810">
    <property type="entry name" value="F-box_dom"/>
</dbReference>
<dbReference type="PROSITE" id="PS50181">
    <property type="entry name" value="FBOX"/>
    <property type="match status" value="1"/>
</dbReference>
<dbReference type="RefSeq" id="XP_028996128.1">
    <property type="nucleotide sequence ID" value="XM_029140295.3"/>
</dbReference>
<protein>
    <submittedName>
        <fullName evidence="4">F-box only protein 16</fullName>
    </submittedName>
</protein>